<dbReference type="InterPro" id="IPR008854">
    <property type="entry name" value="TPMT"/>
</dbReference>
<dbReference type="GO" id="GO:0032259">
    <property type="term" value="P:methylation"/>
    <property type="evidence" value="ECO:0007669"/>
    <property type="project" value="UniProtKB-KW"/>
</dbReference>
<evidence type="ECO:0000256" key="2">
    <source>
        <dbReference type="ARBA" id="ARBA00022603"/>
    </source>
</evidence>
<dbReference type="OrthoDB" id="9778208at2"/>
<protein>
    <submittedName>
        <fullName evidence="5">SAM-dependent methyltransferase</fullName>
    </submittedName>
</protein>
<keyword evidence="1" id="KW-0597">Phosphoprotein</keyword>
<dbReference type="PROSITE" id="PS51585">
    <property type="entry name" value="SAM_MT_TPMT"/>
    <property type="match status" value="1"/>
</dbReference>
<reference evidence="5 6" key="1">
    <citation type="submission" date="2017-10" db="EMBL/GenBank/DDBJ databases">
        <title>Paenichitinophaga pekingensis gen. nov., sp. nov., isolated from activated sludge.</title>
        <authorList>
            <person name="Jin D."/>
            <person name="Kong X."/>
            <person name="Deng Y."/>
            <person name="Bai Z."/>
        </authorList>
    </citation>
    <scope>NUCLEOTIDE SEQUENCE [LARGE SCALE GENOMIC DNA]</scope>
    <source>
        <strain evidence="5 6">13</strain>
    </source>
</reference>
<dbReference type="PANTHER" id="PTHR32183">
    <property type="match status" value="1"/>
</dbReference>
<dbReference type="PANTHER" id="PTHR32183:SF6">
    <property type="entry name" value="CYSTEINE SULFINATE DESULFINASE_CYSTEINE DESULFURASE AND RELATED ENZYMES"/>
    <property type="match status" value="1"/>
</dbReference>
<dbReference type="SUPFAM" id="SSF53335">
    <property type="entry name" value="S-adenosyl-L-methionine-dependent methyltransferases"/>
    <property type="match status" value="1"/>
</dbReference>
<gene>
    <name evidence="5" type="ORF">COR50_09310</name>
</gene>
<dbReference type="Gene3D" id="3.40.50.150">
    <property type="entry name" value="Vaccinia Virus protein VP39"/>
    <property type="match status" value="1"/>
</dbReference>
<keyword evidence="3 5" id="KW-0808">Transferase</keyword>
<dbReference type="Pfam" id="PF05724">
    <property type="entry name" value="TPMT"/>
    <property type="match status" value="1"/>
</dbReference>
<dbReference type="AlphaFoldDB" id="A0A291R0J9"/>
<dbReference type="KEGG" id="cbae:COR50_09310"/>
<evidence type="ECO:0000256" key="3">
    <source>
        <dbReference type="ARBA" id="ARBA00022679"/>
    </source>
</evidence>
<dbReference type="GO" id="GO:0008757">
    <property type="term" value="F:S-adenosylmethionine-dependent methyltransferase activity"/>
    <property type="evidence" value="ECO:0007669"/>
    <property type="project" value="InterPro"/>
</dbReference>
<sequence>MREVLDKHYWNQRYRTGATGWDLGQVSPPIAAYIDQCQNLKARILIPGGGNSYEAQYLWEKGFTDITVVDISDELIENLKRKYRDTGIKFISEDFFQHLGEYDIIIEQTFLSALDPSLRDRYAKKMYSLLWQNGRFIGVIFKRQFDEPGPPFGGSVKDYRRLFEPYFDFHTFAPCVNSHPARQGSELFFSFRKKEKMLVAPRNGLYRKK</sequence>
<dbReference type="InterPro" id="IPR029063">
    <property type="entry name" value="SAM-dependent_MTases_sf"/>
</dbReference>
<proteinExistence type="predicted"/>
<evidence type="ECO:0000313" key="5">
    <source>
        <dbReference type="EMBL" id="ATL49799.1"/>
    </source>
</evidence>
<dbReference type="RefSeq" id="WP_098196165.1">
    <property type="nucleotide sequence ID" value="NZ_CP023777.1"/>
</dbReference>
<keyword evidence="2 5" id="KW-0489">Methyltransferase</keyword>
<dbReference type="EMBL" id="CP023777">
    <property type="protein sequence ID" value="ATL49799.1"/>
    <property type="molecule type" value="Genomic_DNA"/>
</dbReference>
<keyword evidence="6" id="KW-1185">Reference proteome</keyword>
<name>A0A291R0J9_9BACT</name>
<keyword evidence="4" id="KW-0949">S-adenosyl-L-methionine</keyword>
<dbReference type="Proteomes" id="UP000220133">
    <property type="component" value="Chromosome"/>
</dbReference>
<organism evidence="5 6">
    <name type="scientific">Chitinophaga caeni</name>
    <dbReference type="NCBI Taxonomy" id="2029983"/>
    <lineage>
        <taxon>Bacteria</taxon>
        <taxon>Pseudomonadati</taxon>
        <taxon>Bacteroidota</taxon>
        <taxon>Chitinophagia</taxon>
        <taxon>Chitinophagales</taxon>
        <taxon>Chitinophagaceae</taxon>
        <taxon>Chitinophaga</taxon>
    </lineage>
</organism>
<evidence type="ECO:0000256" key="1">
    <source>
        <dbReference type="ARBA" id="ARBA00022553"/>
    </source>
</evidence>
<accession>A0A291R0J9</accession>
<evidence type="ECO:0000256" key="4">
    <source>
        <dbReference type="ARBA" id="ARBA00022691"/>
    </source>
</evidence>
<dbReference type="CDD" id="cd02440">
    <property type="entry name" value="AdoMet_MTases"/>
    <property type="match status" value="1"/>
</dbReference>
<evidence type="ECO:0000313" key="6">
    <source>
        <dbReference type="Proteomes" id="UP000220133"/>
    </source>
</evidence>